<feature type="region of interest" description="Disordered" evidence="1">
    <location>
        <begin position="1"/>
        <end position="29"/>
    </location>
</feature>
<dbReference type="EMBL" id="JAULJE010000014">
    <property type="protein sequence ID" value="KAK1335038.1"/>
    <property type="molecule type" value="Genomic_DNA"/>
</dbReference>
<gene>
    <name evidence="3" type="ORF">QTO34_004614</name>
</gene>
<feature type="compositionally biased region" description="Low complexity" evidence="1">
    <location>
        <begin position="243"/>
        <end position="254"/>
    </location>
</feature>
<keyword evidence="4" id="KW-1185">Reference proteome</keyword>
<organism evidence="3 4">
    <name type="scientific">Cnephaeus nilssonii</name>
    <name type="common">Northern bat</name>
    <name type="synonym">Eptesicus nilssonii</name>
    <dbReference type="NCBI Taxonomy" id="3371016"/>
    <lineage>
        <taxon>Eukaryota</taxon>
        <taxon>Metazoa</taxon>
        <taxon>Chordata</taxon>
        <taxon>Craniata</taxon>
        <taxon>Vertebrata</taxon>
        <taxon>Euteleostomi</taxon>
        <taxon>Mammalia</taxon>
        <taxon>Eutheria</taxon>
        <taxon>Laurasiatheria</taxon>
        <taxon>Chiroptera</taxon>
        <taxon>Yangochiroptera</taxon>
        <taxon>Vespertilionidae</taxon>
        <taxon>Cnephaeus</taxon>
    </lineage>
</organism>
<protein>
    <recommendedName>
        <fullName evidence="2">Rho guanine nucleotide exchange factor 5/35 N-terminal domain-containing protein</fullName>
    </recommendedName>
</protein>
<evidence type="ECO:0000259" key="2">
    <source>
        <dbReference type="Pfam" id="PF15441"/>
    </source>
</evidence>
<evidence type="ECO:0000313" key="4">
    <source>
        <dbReference type="Proteomes" id="UP001177744"/>
    </source>
</evidence>
<sequence>MGGWADGQSLGRDSAPMEAAEPRSGAPAPIPAVAEFSVIPEALMRSSQPLAVGPKAQEGRDPSYTWAEERRLWETQQRDVRDVNDCATESMTSFPKETPSDVETKQENLMAEAWDTPECQEAVPGSLADRQARTPAPPEHWACPVQGKHLDMAPLCSELRSRLEVEFRPEFPSLMLGTGQAAEKGEASPDASARARCSSSCEEHLVETDCCRSLKTELRAEELCPIAQTPTLEPIGCSCQSNPSPSFFPAGGSPQEITQDPQPKGSQLGTGTASSGRPQVASASAPETSPNSPDSAPSTSAKVSPSRATLPAASPPIAIPRTKASLAAYSPETTRASFSTDIPSACGASETLLAALPGSPSAEATVDPLARSNGASPKAP</sequence>
<accession>A0AA40LKI7</accession>
<name>A0AA40LKI7_CNENI</name>
<dbReference type="AlphaFoldDB" id="A0AA40LKI7"/>
<feature type="domain" description="Rho guanine nucleotide exchange factor 5/35 N-terminal" evidence="2">
    <location>
        <begin position="17"/>
        <end position="209"/>
    </location>
</feature>
<evidence type="ECO:0000256" key="1">
    <source>
        <dbReference type="SAM" id="MobiDB-lite"/>
    </source>
</evidence>
<feature type="compositionally biased region" description="Polar residues" evidence="1">
    <location>
        <begin position="255"/>
        <end position="307"/>
    </location>
</feature>
<proteinExistence type="predicted"/>
<feature type="region of interest" description="Disordered" evidence="1">
    <location>
        <begin position="243"/>
        <end position="323"/>
    </location>
</feature>
<comment type="caution">
    <text evidence="3">The sequence shown here is derived from an EMBL/GenBank/DDBJ whole genome shotgun (WGS) entry which is preliminary data.</text>
</comment>
<dbReference type="InterPro" id="IPR029212">
    <property type="entry name" value="ARHGEF5/35_N"/>
</dbReference>
<evidence type="ECO:0000313" key="3">
    <source>
        <dbReference type="EMBL" id="KAK1335038.1"/>
    </source>
</evidence>
<dbReference type="Proteomes" id="UP001177744">
    <property type="component" value="Unassembled WGS sequence"/>
</dbReference>
<reference evidence="3" key="1">
    <citation type="submission" date="2023-06" db="EMBL/GenBank/DDBJ databases">
        <title>Reference genome for the Northern bat (Eptesicus nilssonii), a most northern bat species.</title>
        <authorList>
            <person name="Laine V.N."/>
            <person name="Pulliainen A.T."/>
            <person name="Lilley T.M."/>
        </authorList>
    </citation>
    <scope>NUCLEOTIDE SEQUENCE</scope>
    <source>
        <strain evidence="3">BLF_Eptnil</strain>
        <tissue evidence="3">Kidney</tissue>
    </source>
</reference>
<dbReference type="Pfam" id="PF15441">
    <property type="entry name" value="ARHGEF5_35"/>
    <property type="match status" value="1"/>
</dbReference>
<feature type="region of interest" description="Disordered" evidence="1">
    <location>
        <begin position="359"/>
        <end position="380"/>
    </location>
</feature>